<keyword evidence="1 3" id="KW-0853">WD repeat</keyword>
<dbReference type="InterPro" id="IPR056884">
    <property type="entry name" value="NPHP3-like_N"/>
</dbReference>
<dbReference type="Pfam" id="PF24883">
    <property type="entry name" value="NPHP3_N"/>
    <property type="match status" value="1"/>
</dbReference>
<dbReference type="Pfam" id="PF23414">
    <property type="entry name" value="Beta-prop_EML_2"/>
    <property type="match status" value="1"/>
</dbReference>
<dbReference type="CDD" id="cd00200">
    <property type="entry name" value="WD40"/>
    <property type="match status" value="1"/>
</dbReference>
<organism evidence="6 7">
    <name type="scientific">Neofusicoccum ribis</name>
    <dbReference type="NCBI Taxonomy" id="45134"/>
    <lineage>
        <taxon>Eukaryota</taxon>
        <taxon>Fungi</taxon>
        <taxon>Dikarya</taxon>
        <taxon>Ascomycota</taxon>
        <taxon>Pezizomycotina</taxon>
        <taxon>Dothideomycetes</taxon>
        <taxon>Dothideomycetes incertae sedis</taxon>
        <taxon>Botryosphaeriales</taxon>
        <taxon>Botryosphaeriaceae</taxon>
        <taxon>Neofusicoccum</taxon>
    </lineage>
</organism>
<protein>
    <recommendedName>
        <fullName evidence="5">NACHT domain-containing protein</fullName>
    </recommendedName>
</protein>
<sequence>MDPGTGLAVFDLSVKVAKLCWEYYRKVKNAKSDIERLKEEVDRLKAPLEAAEKLLKSPNGQRLQAAQSLSSALQGCEAQLKELETKLETKLEDTLKHGKRQKAMRRLGLRALKWPLESKDVDAIIATLEKHRNELSHALQIDQTAEILHIGQKLDLSKLPTAKDASFDSHADEHDARCLPETRVTLREDIKKWAEDKHSECIFWLNGMAGTGKSTISRTVAQSFADEGILGASFFFKRGEKDRSSAALLFTTLAAKLANIPILAAPIRKAIETDPELPQKALKEQFEHLLIRPLESFKGDPINPKRIVLVIDALDECERDDDVRVIIRLLSQARTLHSVRLRTFVTSRPELPIRLGFSNIEGQYQDLVLHKIPKPVIEHDIAAFLEHKLKEIRDECNRLSTGNPQLPSNWPGIEAIQTLVKMAVPLFIFAATTCRFIKDDPAGRLNEVLKYRSMTEHDESDQFDATYRPVLDRLVTGKKEAAKKSLIEEFRTVVGSIVLLAEPLSTSSLVNLLDIPRSITDRILRSLHSVLSVPASAESPVRIFHLSFRDFLVDPDKRDTNPFWIDERVAHEKIANRCLELLSSSSRLRKNICNLDIPGMARADVDPTVINLHLPAAVRYACLYWVHHLEQSRPAEGKACITDDHQAYIFLKRHFLHWLEALSLLGKISESIAMIRCLQDLTSSENSAGVTSFLRDASRFILNSRSIIDLSPLQVYSSAMIFAPERSVVRNTFQKDIPDWISVLPKVDLEWSACRQTIEGHSDWVRAVAFSPDGKTVASGSGDNTVRLWDAAMGEEKQKLEGHSGYVRAVAFSPDGKTVASGSDDKTVRLWDAATGEEKQKLEGHSGYVRAVAFSPDGKTVASGSGDNTVRLWDAATGEEKQKLEGHSNWVRAVAFSPDGKTVASGSDDNTVRLWDAATGEEKQKLEGHSSSVQAVAFSPDGKTVASGSDDKTVRLWNAATGEEKQKLDFDYTFFSLSFSTDSRHLKTDRGIINLESGSEEASPLPETSSHSVMF</sequence>
<dbReference type="Pfam" id="PF00400">
    <property type="entry name" value="WD40"/>
    <property type="match status" value="1"/>
</dbReference>
<name>A0ABR3SB96_9PEZI</name>
<feature type="repeat" description="WD" evidence="3">
    <location>
        <begin position="926"/>
        <end position="967"/>
    </location>
</feature>
<accession>A0ABR3SB96</accession>
<dbReference type="InterPro" id="IPR020472">
    <property type="entry name" value="WD40_PAC1"/>
</dbReference>
<dbReference type="InterPro" id="IPR007111">
    <property type="entry name" value="NACHT_NTPase"/>
</dbReference>
<evidence type="ECO:0000259" key="5">
    <source>
        <dbReference type="PROSITE" id="PS50837"/>
    </source>
</evidence>
<dbReference type="Proteomes" id="UP001521116">
    <property type="component" value="Unassembled WGS sequence"/>
</dbReference>
<dbReference type="PROSITE" id="PS50082">
    <property type="entry name" value="WD_REPEATS_2"/>
    <property type="match status" value="5"/>
</dbReference>
<dbReference type="PRINTS" id="PR00320">
    <property type="entry name" value="GPROTEINBRPT"/>
</dbReference>
<dbReference type="InterPro" id="IPR027417">
    <property type="entry name" value="P-loop_NTPase"/>
</dbReference>
<dbReference type="InterPro" id="IPR055442">
    <property type="entry name" value="Beta-prop_EML-like_2nd"/>
</dbReference>
<evidence type="ECO:0000256" key="3">
    <source>
        <dbReference type="PROSITE-ProRule" id="PRU00221"/>
    </source>
</evidence>
<dbReference type="InterPro" id="IPR036322">
    <property type="entry name" value="WD40_repeat_dom_sf"/>
</dbReference>
<evidence type="ECO:0000313" key="7">
    <source>
        <dbReference type="Proteomes" id="UP001521116"/>
    </source>
</evidence>
<feature type="repeat" description="WD" evidence="3">
    <location>
        <begin position="842"/>
        <end position="883"/>
    </location>
</feature>
<dbReference type="PROSITE" id="PS50837">
    <property type="entry name" value="NACHT"/>
    <property type="match status" value="1"/>
</dbReference>
<dbReference type="InterPro" id="IPR015943">
    <property type="entry name" value="WD40/YVTN_repeat-like_dom_sf"/>
</dbReference>
<comment type="caution">
    <text evidence="6">The sequence shown here is derived from an EMBL/GenBank/DDBJ whole genome shotgun (WGS) entry which is preliminary data.</text>
</comment>
<dbReference type="PANTHER" id="PTHR45333:SF1">
    <property type="entry name" value="CHROMOSOME UNDETERMINED SCAFFOLD_625, WHOLE GENOME SHOTGUN SEQUENCE"/>
    <property type="match status" value="1"/>
</dbReference>
<keyword evidence="2" id="KW-0677">Repeat</keyword>
<dbReference type="SMART" id="SM00320">
    <property type="entry name" value="WD40"/>
    <property type="match status" value="5"/>
</dbReference>
<dbReference type="SMART" id="SM00564">
    <property type="entry name" value="PQQ"/>
    <property type="match status" value="5"/>
</dbReference>
<dbReference type="PANTHER" id="PTHR45333">
    <property type="entry name" value="MEMBRANE PROTEIN-RELATED"/>
    <property type="match status" value="1"/>
</dbReference>
<feature type="repeat" description="WD" evidence="3">
    <location>
        <begin position="884"/>
        <end position="925"/>
    </location>
</feature>
<feature type="domain" description="NACHT" evidence="5">
    <location>
        <begin position="201"/>
        <end position="349"/>
    </location>
</feature>
<gene>
    <name evidence="6" type="ORF">SLS56_012096</name>
</gene>
<dbReference type="Gene3D" id="2.130.10.10">
    <property type="entry name" value="YVTN repeat-like/Quinoprotein amine dehydrogenase"/>
    <property type="match status" value="3"/>
</dbReference>
<feature type="repeat" description="WD" evidence="3">
    <location>
        <begin position="758"/>
        <end position="799"/>
    </location>
</feature>
<dbReference type="EMBL" id="JAJVDC020000387">
    <property type="protein sequence ID" value="KAL1614449.1"/>
    <property type="molecule type" value="Genomic_DNA"/>
</dbReference>
<feature type="non-terminal residue" evidence="6">
    <location>
        <position position="1015"/>
    </location>
</feature>
<feature type="coiled-coil region" evidence="4">
    <location>
        <begin position="20"/>
        <end position="93"/>
    </location>
</feature>
<dbReference type="PROSITE" id="PS50294">
    <property type="entry name" value="WD_REPEATS_REGION"/>
    <property type="match status" value="5"/>
</dbReference>
<evidence type="ECO:0000256" key="1">
    <source>
        <dbReference type="ARBA" id="ARBA00022574"/>
    </source>
</evidence>
<feature type="repeat" description="WD" evidence="3">
    <location>
        <begin position="800"/>
        <end position="841"/>
    </location>
</feature>
<dbReference type="InterPro" id="IPR001680">
    <property type="entry name" value="WD40_rpt"/>
</dbReference>
<dbReference type="SUPFAM" id="SSF50978">
    <property type="entry name" value="WD40 repeat-like"/>
    <property type="match status" value="1"/>
</dbReference>
<dbReference type="InterPro" id="IPR019775">
    <property type="entry name" value="WD40_repeat_CS"/>
</dbReference>
<keyword evidence="4" id="KW-0175">Coiled coil</keyword>
<dbReference type="InterPro" id="IPR018391">
    <property type="entry name" value="PQQ_b-propeller_rpt"/>
</dbReference>
<keyword evidence="7" id="KW-1185">Reference proteome</keyword>
<dbReference type="PROSITE" id="PS00678">
    <property type="entry name" value="WD_REPEATS_1"/>
    <property type="match status" value="4"/>
</dbReference>
<evidence type="ECO:0000256" key="4">
    <source>
        <dbReference type="SAM" id="Coils"/>
    </source>
</evidence>
<dbReference type="SUPFAM" id="SSF52540">
    <property type="entry name" value="P-loop containing nucleoside triphosphate hydrolases"/>
    <property type="match status" value="1"/>
</dbReference>
<evidence type="ECO:0000256" key="2">
    <source>
        <dbReference type="ARBA" id="ARBA00022737"/>
    </source>
</evidence>
<reference evidence="6 7" key="1">
    <citation type="submission" date="2024-02" db="EMBL/GenBank/DDBJ databases">
        <title>De novo assembly and annotation of 12 fungi associated with fruit tree decline syndrome in Ontario, Canada.</title>
        <authorList>
            <person name="Sulman M."/>
            <person name="Ellouze W."/>
            <person name="Ilyukhin E."/>
        </authorList>
    </citation>
    <scope>NUCLEOTIDE SEQUENCE [LARGE SCALE GENOMIC DNA]</scope>
    <source>
        <strain evidence="6 7">M1-105</strain>
    </source>
</reference>
<evidence type="ECO:0000313" key="6">
    <source>
        <dbReference type="EMBL" id="KAL1614449.1"/>
    </source>
</evidence>
<proteinExistence type="predicted"/>
<dbReference type="Gene3D" id="3.40.50.300">
    <property type="entry name" value="P-loop containing nucleotide triphosphate hydrolases"/>
    <property type="match status" value="1"/>
</dbReference>